<reference evidence="2 3" key="1">
    <citation type="submission" date="2019-08" db="EMBL/GenBank/DDBJ databases">
        <title>Actinomadura sp. nov. CYP1-5 isolated from mountain soil.</title>
        <authorList>
            <person name="Songsumanus A."/>
            <person name="Kuncharoen N."/>
            <person name="Kudo T."/>
            <person name="Yuki M."/>
            <person name="Igarashi Y."/>
            <person name="Tanasupawat S."/>
        </authorList>
    </citation>
    <scope>NUCLEOTIDE SEQUENCE [LARGE SCALE GENOMIC DNA]</scope>
    <source>
        <strain evidence="2 3">CYP1-5</strain>
    </source>
</reference>
<dbReference type="Proteomes" id="UP000323505">
    <property type="component" value="Unassembled WGS sequence"/>
</dbReference>
<dbReference type="SUPFAM" id="SSF51735">
    <property type="entry name" value="NAD(P)-binding Rossmann-fold domains"/>
    <property type="match status" value="1"/>
</dbReference>
<name>A0A5D3F837_9ACTN</name>
<evidence type="ECO:0000259" key="1">
    <source>
        <dbReference type="SMART" id="SM00829"/>
    </source>
</evidence>
<dbReference type="InterPro" id="IPR013154">
    <property type="entry name" value="ADH-like_N"/>
</dbReference>
<dbReference type="Pfam" id="PF08240">
    <property type="entry name" value="ADH_N"/>
    <property type="match status" value="1"/>
</dbReference>
<evidence type="ECO:0000313" key="2">
    <source>
        <dbReference type="EMBL" id="TYK44074.1"/>
    </source>
</evidence>
<dbReference type="InterPro" id="IPR013149">
    <property type="entry name" value="ADH-like_C"/>
</dbReference>
<sequence length="310" mass="30493">MKVVVAPGYVPVEELVVVDQPRPEPGPGQVLIKLRAAALNPLDVKLTTGAMKDHMPVDHPFTLGLDAAGTVEALGEGVQDLGVGDEVIAFTYGGSGALAEYALANAGPTVVRRPAALDPVKGAALPVAAMTAAAVITAADVPAGGTLLIVGAAGGVGSFAVQLAAQAGVKVLATATKDEADYVRGLGAKEAVDYTAGDVAELALAAEPGGVDAVVDLVNFGPGLAATAAAAKPGGRVVSTLGGPPSFDRDVTAVYTGVEGGIGRLDELVGKAAGGTLAVEVGSVRPFSDAVAAVVDFAAAANRGKTVITF</sequence>
<comment type="caution">
    <text evidence="2">The sequence shown here is derived from an EMBL/GenBank/DDBJ whole genome shotgun (WGS) entry which is preliminary data.</text>
</comment>
<organism evidence="2 3">
    <name type="scientific">Actinomadura decatromicini</name>
    <dbReference type="NCBI Taxonomy" id="2604572"/>
    <lineage>
        <taxon>Bacteria</taxon>
        <taxon>Bacillati</taxon>
        <taxon>Actinomycetota</taxon>
        <taxon>Actinomycetes</taxon>
        <taxon>Streptosporangiales</taxon>
        <taxon>Thermomonosporaceae</taxon>
        <taxon>Actinomadura</taxon>
    </lineage>
</organism>
<dbReference type="Pfam" id="PF00107">
    <property type="entry name" value="ADH_zinc_N"/>
    <property type="match status" value="1"/>
</dbReference>
<feature type="domain" description="Enoyl reductase (ER)" evidence="1">
    <location>
        <begin position="12"/>
        <end position="308"/>
    </location>
</feature>
<dbReference type="EMBL" id="VSRQ01000009">
    <property type="protein sequence ID" value="TYK44074.1"/>
    <property type="molecule type" value="Genomic_DNA"/>
</dbReference>
<accession>A0A5D3F837</accession>
<dbReference type="PANTHER" id="PTHR44013">
    <property type="entry name" value="ZINC-TYPE ALCOHOL DEHYDROGENASE-LIKE PROTEIN C16A3.02C"/>
    <property type="match status" value="1"/>
</dbReference>
<dbReference type="InterPro" id="IPR052733">
    <property type="entry name" value="Chloroplast_QOR"/>
</dbReference>
<dbReference type="SUPFAM" id="SSF50129">
    <property type="entry name" value="GroES-like"/>
    <property type="match status" value="1"/>
</dbReference>
<dbReference type="InterPro" id="IPR020843">
    <property type="entry name" value="ER"/>
</dbReference>
<dbReference type="SMART" id="SM00829">
    <property type="entry name" value="PKS_ER"/>
    <property type="match status" value="1"/>
</dbReference>
<dbReference type="Gene3D" id="3.40.50.720">
    <property type="entry name" value="NAD(P)-binding Rossmann-like Domain"/>
    <property type="match status" value="1"/>
</dbReference>
<dbReference type="AlphaFoldDB" id="A0A5D3F837"/>
<dbReference type="Gene3D" id="3.90.180.10">
    <property type="entry name" value="Medium-chain alcohol dehydrogenases, catalytic domain"/>
    <property type="match status" value="1"/>
</dbReference>
<gene>
    <name evidence="2" type="ORF">FXF68_35775</name>
</gene>
<dbReference type="RefSeq" id="WP_148767261.1">
    <property type="nucleotide sequence ID" value="NZ_VSRQ01000009.1"/>
</dbReference>
<protein>
    <submittedName>
        <fullName evidence="2">NADP-dependent oxidoreductase</fullName>
    </submittedName>
</protein>
<proteinExistence type="predicted"/>
<keyword evidence="3" id="KW-1185">Reference proteome</keyword>
<dbReference type="InterPro" id="IPR011032">
    <property type="entry name" value="GroES-like_sf"/>
</dbReference>
<dbReference type="CDD" id="cd05289">
    <property type="entry name" value="MDR_like_2"/>
    <property type="match status" value="1"/>
</dbReference>
<dbReference type="GO" id="GO:0016491">
    <property type="term" value="F:oxidoreductase activity"/>
    <property type="evidence" value="ECO:0007669"/>
    <property type="project" value="InterPro"/>
</dbReference>
<dbReference type="InterPro" id="IPR036291">
    <property type="entry name" value="NAD(P)-bd_dom_sf"/>
</dbReference>
<evidence type="ECO:0000313" key="3">
    <source>
        <dbReference type="Proteomes" id="UP000323505"/>
    </source>
</evidence>
<dbReference type="PANTHER" id="PTHR44013:SF1">
    <property type="entry name" value="ZINC-TYPE ALCOHOL DEHYDROGENASE-LIKE PROTEIN C16A3.02C"/>
    <property type="match status" value="1"/>
</dbReference>